<dbReference type="SMART" id="SM00342">
    <property type="entry name" value="HTH_ARAC"/>
    <property type="match status" value="1"/>
</dbReference>
<dbReference type="PANTHER" id="PTHR46796:SF2">
    <property type="entry name" value="TRANSCRIPTIONAL REGULATORY PROTEIN"/>
    <property type="match status" value="1"/>
</dbReference>
<keyword evidence="3" id="KW-0804">Transcription</keyword>
<dbReference type="AlphaFoldDB" id="A0A2K9NF97"/>
<protein>
    <submittedName>
        <fullName evidence="5">AraC family transcriptional regulator</fullName>
    </submittedName>
</protein>
<dbReference type="InterPro" id="IPR037923">
    <property type="entry name" value="HTH-like"/>
</dbReference>
<evidence type="ECO:0000256" key="2">
    <source>
        <dbReference type="ARBA" id="ARBA00023125"/>
    </source>
</evidence>
<dbReference type="SUPFAM" id="SSF51215">
    <property type="entry name" value="Regulatory protein AraC"/>
    <property type="match status" value="1"/>
</dbReference>
<dbReference type="SUPFAM" id="SSF46689">
    <property type="entry name" value="Homeodomain-like"/>
    <property type="match status" value="2"/>
</dbReference>
<dbReference type="RefSeq" id="WP_102113326.1">
    <property type="nucleotide sequence ID" value="NZ_BMGN01000002.1"/>
</dbReference>
<dbReference type="GO" id="GO:0043565">
    <property type="term" value="F:sequence-specific DNA binding"/>
    <property type="evidence" value="ECO:0007669"/>
    <property type="project" value="InterPro"/>
</dbReference>
<dbReference type="EMBL" id="CP025611">
    <property type="protein sequence ID" value="AUN31759.1"/>
    <property type="molecule type" value="Genomic_DNA"/>
</dbReference>
<keyword evidence="1" id="KW-0805">Transcription regulation</keyword>
<dbReference type="KEGG" id="ncb:C0V82_08480"/>
<evidence type="ECO:0000313" key="5">
    <source>
        <dbReference type="EMBL" id="AUN31759.1"/>
    </source>
</evidence>
<name>A0A2K9NF97_9PROT</name>
<dbReference type="InterPro" id="IPR003313">
    <property type="entry name" value="AraC-bd"/>
</dbReference>
<keyword evidence="6" id="KW-1185">Reference proteome</keyword>
<dbReference type="Gene3D" id="1.10.10.60">
    <property type="entry name" value="Homeodomain-like"/>
    <property type="match status" value="2"/>
</dbReference>
<dbReference type="InterPro" id="IPR018060">
    <property type="entry name" value="HTH_AraC"/>
</dbReference>
<dbReference type="PROSITE" id="PS01124">
    <property type="entry name" value="HTH_ARAC_FAMILY_2"/>
    <property type="match status" value="1"/>
</dbReference>
<proteinExistence type="predicted"/>
<dbReference type="PANTHER" id="PTHR46796">
    <property type="entry name" value="HTH-TYPE TRANSCRIPTIONAL ACTIVATOR RHAS-RELATED"/>
    <property type="match status" value="1"/>
</dbReference>
<evidence type="ECO:0000259" key="4">
    <source>
        <dbReference type="PROSITE" id="PS01124"/>
    </source>
</evidence>
<gene>
    <name evidence="5" type="ORF">C0V82_08480</name>
</gene>
<dbReference type="Proteomes" id="UP000234752">
    <property type="component" value="Chromosome eg_1"/>
</dbReference>
<dbReference type="Pfam" id="PF12833">
    <property type="entry name" value="HTH_18"/>
    <property type="match status" value="1"/>
</dbReference>
<evidence type="ECO:0000256" key="3">
    <source>
        <dbReference type="ARBA" id="ARBA00023163"/>
    </source>
</evidence>
<organism evidence="5 6">
    <name type="scientific">Niveispirillum cyanobacteriorum</name>
    <dbReference type="NCBI Taxonomy" id="1612173"/>
    <lineage>
        <taxon>Bacteria</taxon>
        <taxon>Pseudomonadati</taxon>
        <taxon>Pseudomonadota</taxon>
        <taxon>Alphaproteobacteria</taxon>
        <taxon>Rhodospirillales</taxon>
        <taxon>Azospirillaceae</taxon>
        <taxon>Niveispirillum</taxon>
    </lineage>
</organism>
<evidence type="ECO:0000313" key="6">
    <source>
        <dbReference type="Proteomes" id="UP000234752"/>
    </source>
</evidence>
<feature type="domain" description="HTH araC/xylS-type" evidence="4">
    <location>
        <begin position="178"/>
        <end position="275"/>
    </location>
</feature>
<dbReference type="GO" id="GO:0003700">
    <property type="term" value="F:DNA-binding transcription factor activity"/>
    <property type="evidence" value="ECO:0007669"/>
    <property type="project" value="InterPro"/>
</dbReference>
<accession>A0A2K9NF97</accession>
<reference evidence="5 6" key="1">
    <citation type="submission" date="2017-12" db="EMBL/GenBank/DDBJ databases">
        <title>Genomes of bacteria within cyanobacterial aggregates.</title>
        <authorList>
            <person name="Cai H."/>
        </authorList>
    </citation>
    <scope>NUCLEOTIDE SEQUENCE [LARGE SCALE GENOMIC DNA]</scope>
    <source>
        <strain evidence="5 6">TH16</strain>
    </source>
</reference>
<dbReference type="OrthoDB" id="9809338at2"/>
<sequence length="289" mass="32089">MDAASPADLTRDWAQLRRDAETGIESIRAHFTGHAYDMHDHDELLLGVTEQGVQSFRCGRQQVVSVPGRAILIEPGQPHDGHSPDPAGFTYQMLYLPLSWVREQRDHAAGPLAPLGFRQTLWEDAGLCQDIAQAFRALHGREGRLARDLALDRLLGRLWQPDLWRMEPVRQRPHRAAARAREALHDHLETDIGLADLADMAGTDRFRLNRQFREAYGRSPHAYLVQLRLKRAKALLAAGGAPADVAASVGFADQSHLGRWFRRAYGTTPAAYRQICTNVPDGSGVASAS</sequence>
<evidence type="ECO:0000256" key="1">
    <source>
        <dbReference type="ARBA" id="ARBA00023015"/>
    </source>
</evidence>
<dbReference type="Pfam" id="PF02311">
    <property type="entry name" value="AraC_binding"/>
    <property type="match status" value="1"/>
</dbReference>
<dbReference type="InterPro" id="IPR009057">
    <property type="entry name" value="Homeodomain-like_sf"/>
</dbReference>
<dbReference type="InterPro" id="IPR050204">
    <property type="entry name" value="AraC_XylS_family_regulators"/>
</dbReference>
<keyword evidence="2" id="KW-0238">DNA-binding</keyword>